<evidence type="ECO:0000256" key="1">
    <source>
        <dbReference type="ARBA" id="ARBA00023015"/>
    </source>
</evidence>
<evidence type="ECO:0000313" key="4">
    <source>
        <dbReference type="EMBL" id="GGH31760.1"/>
    </source>
</evidence>
<accession>A0A917ICU4</accession>
<protein>
    <submittedName>
        <fullName evidence="4">Transcriptional repressor AccR</fullName>
    </submittedName>
</protein>
<reference evidence="4" key="1">
    <citation type="journal article" date="2014" name="Int. J. Syst. Evol. Microbiol.">
        <title>Complete genome sequence of Corynebacterium casei LMG S-19264T (=DSM 44701T), isolated from a smear-ripened cheese.</title>
        <authorList>
            <consortium name="US DOE Joint Genome Institute (JGI-PGF)"/>
            <person name="Walter F."/>
            <person name="Albersmeier A."/>
            <person name="Kalinowski J."/>
            <person name="Ruckert C."/>
        </authorList>
    </citation>
    <scope>NUCLEOTIDE SEQUENCE</scope>
    <source>
        <strain evidence="4">CGMCC 1.12214</strain>
    </source>
</reference>
<dbReference type="PANTHER" id="PTHR30363:SF44">
    <property type="entry name" value="AGA OPERON TRANSCRIPTIONAL REPRESSOR-RELATED"/>
    <property type="match status" value="1"/>
</dbReference>
<organism evidence="4 5">
    <name type="scientific">Alsobacter metallidurans</name>
    <dbReference type="NCBI Taxonomy" id="340221"/>
    <lineage>
        <taxon>Bacteria</taxon>
        <taxon>Pseudomonadati</taxon>
        <taxon>Pseudomonadota</taxon>
        <taxon>Alphaproteobacteria</taxon>
        <taxon>Hyphomicrobiales</taxon>
        <taxon>Alsobacteraceae</taxon>
        <taxon>Alsobacter</taxon>
    </lineage>
</organism>
<dbReference type="InterPro" id="IPR037171">
    <property type="entry name" value="NagB/RpiA_transferase-like"/>
</dbReference>
<dbReference type="Gene3D" id="1.10.10.10">
    <property type="entry name" value="Winged helix-like DNA-binding domain superfamily/Winged helix DNA-binding domain"/>
    <property type="match status" value="1"/>
</dbReference>
<keyword evidence="5" id="KW-1185">Reference proteome</keyword>
<dbReference type="Gene3D" id="3.40.50.1360">
    <property type="match status" value="1"/>
</dbReference>
<sequence>MLEHLRANLFVDIQALKDELGVSIATIRRDLTELESRGLLKRTHGGAISVNQVTRDSANAERALSNAAEKARIADAAAAMVVSGDAVLIDSGTTALEVARRLAGNDTLTFVTNGADVVAVLAAGGARRIHVVGGEYIDVNHSFAGPLAADMVRKFNVDKAFLSVSSVDVRRSLICTQKPEFACVQQAMIEVAQSVIVVADHSKFDRTSLAVIAPLERVDYVVTDNAARGLVAGLQDKTKKKFVFA</sequence>
<dbReference type="InterPro" id="IPR036388">
    <property type="entry name" value="WH-like_DNA-bd_sf"/>
</dbReference>
<dbReference type="SMART" id="SM00420">
    <property type="entry name" value="HTH_DEOR"/>
    <property type="match status" value="1"/>
</dbReference>
<dbReference type="PROSITE" id="PS51000">
    <property type="entry name" value="HTH_DEOR_2"/>
    <property type="match status" value="1"/>
</dbReference>
<evidence type="ECO:0000259" key="3">
    <source>
        <dbReference type="PROSITE" id="PS51000"/>
    </source>
</evidence>
<dbReference type="AlphaFoldDB" id="A0A917ICU4"/>
<evidence type="ECO:0000313" key="5">
    <source>
        <dbReference type="Proteomes" id="UP000603912"/>
    </source>
</evidence>
<dbReference type="GO" id="GO:0003700">
    <property type="term" value="F:DNA-binding transcription factor activity"/>
    <property type="evidence" value="ECO:0007669"/>
    <property type="project" value="InterPro"/>
</dbReference>
<dbReference type="InterPro" id="IPR014036">
    <property type="entry name" value="DeoR-like_C"/>
</dbReference>
<dbReference type="InterPro" id="IPR050313">
    <property type="entry name" value="Carb_Metab_HTH_regulators"/>
</dbReference>
<keyword evidence="2" id="KW-0804">Transcription</keyword>
<dbReference type="SMART" id="SM01134">
    <property type="entry name" value="DeoRC"/>
    <property type="match status" value="1"/>
</dbReference>
<evidence type="ECO:0000256" key="2">
    <source>
        <dbReference type="ARBA" id="ARBA00023163"/>
    </source>
</evidence>
<dbReference type="InterPro" id="IPR001034">
    <property type="entry name" value="DeoR_HTH"/>
</dbReference>
<dbReference type="PANTHER" id="PTHR30363">
    <property type="entry name" value="HTH-TYPE TRANSCRIPTIONAL REGULATOR SRLR-RELATED"/>
    <property type="match status" value="1"/>
</dbReference>
<dbReference type="Pfam" id="PF00455">
    <property type="entry name" value="DeoRC"/>
    <property type="match status" value="1"/>
</dbReference>
<feature type="domain" description="HTH deoR-type" evidence="3">
    <location>
        <begin position="1"/>
        <end position="49"/>
    </location>
</feature>
<dbReference type="EMBL" id="BMES01000003">
    <property type="protein sequence ID" value="GGH31760.1"/>
    <property type="molecule type" value="Genomic_DNA"/>
</dbReference>
<dbReference type="Pfam" id="PF08220">
    <property type="entry name" value="HTH_DeoR"/>
    <property type="match status" value="1"/>
</dbReference>
<dbReference type="SUPFAM" id="SSF46785">
    <property type="entry name" value="Winged helix' DNA-binding domain"/>
    <property type="match status" value="1"/>
</dbReference>
<gene>
    <name evidence="4" type="primary">accR</name>
    <name evidence="4" type="ORF">GCM10007036_43190</name>
</gene>
<name>A0A917ICU4_9HYPH</name>
<dbReference type="SUPFAM" id="SSF100950">
    <property type="entry name" value="NagB/RpiA/CoA transferase-like"/>
    <property type="match status" value="1"/>
</dbReference>
<comment type="caution">
    <text evidence="4">The sequence shown here is derived from an EMBL/GenBank/DDBJ whole genome shotgun (WGS) entry which is preliminary data.</text>
</comment>
<reference evidence="4" key="2">
    <citation type="submission" date="2020-09" db="EMBL/GenBank/DDBJ databases">
        <authorList>
            <person name="Sun Q."/>
            <person name="Zhou Y."/>
        </authorList>
    </citation>
    <scope>NUCLEOTIDE SEQUENCE</scope>
    <source>
        <strain evidence="4">CGMCC 1.12214</strain>
    </source>
</reference>
<keyword evidence="1" id="KW-0805">Transcription regulation</keyword>
<dbReference type="InterPro" id="IPR036390">
    <property type="entry name" value="WH_DNA-bd_sf"/>
</dbReference>
<dbReference type="PRINTS" id="PR00037">
    <property type="entry name" value="HTHLACR"/>
</dbReference>
<dbReference type="Proteomes" id="UP000603912">
    <property type="component" value="Unassembled WGS sequence"/>
</dbReference>
<proteinExistence type="predicted"/>